<protein>
    <recommendedName>
        <fullName evidence="3">Major facilitator superfamily (MFS) profile domain-containing protein</fullName>
    </recommendedName>
</protein>
<keyword evidence="2" id="KW-1185">Reference proteome</keyword>
<dbReference type="AlphaFoldDB" id="A0A0D7B6A9"/>
<dbReference type="EMBL" id="KN880606">
    <property type="protein sequence ID" value="KIY65066.1"/>
    <property type="molecule type" value="Genomic_DNA"/>
</dbReference>
<proteinExistence type="predicted"/>
<evidence type="ECO:0000313" key="1">
    <source>
        <dbReference type="EMBL" id="KIY65066.1"/>
    </source>
</evidence>
<evidence type="ECO:0000313" key="2">
    <source>
        <dbReference type="Proteomes" id="UP000054007"/>
    </source>
</evidence>
<accession>A0A0D7B6A9</accession>
<sequence>ELLITVHGYADLLVATILTFKPTILYQSPMISAVNKLSGLPLSDPTPPAARGFNQAIASMVAAIGIGQIVGAKAGPVMRTTFVSMYAVWGILSLATCLTDMGSATVLFSGINHSVFAGVVY</sequence>
<feature type="non-terminal residue" evidence="1">
    <location>
        <position position="1"/>
    </location>
</feature>
<reference evidence="1 2" key="1">
    <citation type="journal article" date="2015" name="Fungal Genet. Biol.">
        <title>Evolution of novel wood decay mechanisms in Agaricales revealed by the genome sequences of Fistulina hepatica and Cylindrobasidium torrendii.</title>
        <authorList>
            <person name="Floudas D."/>
            <person name="Held B.W."/>
            <person name="Riley R."/>
            <person name="Nagy L.G."/>
            <person name="Koehler G."/>
            <person name="Ransdell A.S."/>
            <person name="Younus H."/>
            <person name="Chow J."/>
            <person name="Chiniquy J."/>
            <person name="Lipzen A."/>
            <person name="Tritt A."/>
            <person name="Sun H."/>
            <person name="Haridas S."/>
            <person name="LaButti K."/>
            <person name="Ohm R.A."/>
            <person name="Kues U."/>
            <person name="Blanchette R.A."/>
            <person name="Grigoriev I.V."/>
            <person name="Minto R.E."/>
            <person name="Hibbett D.S."/>
        </authorList>
    </citation>
    <scope>NUCLEOTIDE SEQUENCE [LARGE SCALE GENOMIC DNA]</scope>
    <source>
        <strain evidence="1 2">FP15055 ss-10</strain>
    </source>
</reference>
<dbReference type="OrthoDB" id="3753443at2759"/>
<name>A0A0D7B6A9_9AGAR</name>
<organism evidence="1 2">
    <name type="scientific">Cylindrobasidium torrendii FP15055 ss-10</name>
    <dbReference type="NCBI Taxonomy" id="1314674"/>
    <lineage>
        <taxon>Eukaryota</taxon>
        <taxon>Fungi</taxon>
        <taxon>Dikarya</taxon>
        <taxon>Basidiomycota</taxon>
        <taxon>Agaricomycotina</taxon>
        <taxon>Agaricomycetes</taxon>
        <taxon>Agaricomycetidae</taxon>
        <taxon>Agaricales</taxon>
        <taxon>Marasmiineae</taxon>
        <taxon>Physalacriaceae</taxon>
        <taxon>Cylindrobasidium</taxon>
    </lineage>
</organism>
<evidence type="ECO:0008006" key="3">
    <source>
        <dbReference type="Google" id="ProtNLM"/>
    </source>
</evidence>
<dbReference type="Proteomes" id="UP000054007">
    <property type="component" value="Unassembled WGS sequence"/>
</dbReference>
<gene>
    <name evidence="1" type="ORF">CYLTODRAFT_339928</name>
</gene>
<feature type="non-terminal residue" evidence="1">
    <location>
        <position position="121"/>
    </location>
</feature>